<accession>A0A2G5D8X8</accession>
<keyword evidence="2" id="KW-1133">Transmembrane helix</keyword>
<feature type="region of interest" description="Disordered" evidence="1">
    <location>
        <begin position="1"/>
        <end position="24"/>
    </location>
</feature>
<evidence type="ECO:0000313" key="4">
    <source>
        <dbReference type="Proteomes" id="UP000230069"/>
    </source>
</evidence>
<name>A0A2G5D8X8_AQUCA</name>
<dbReference type="AlphaFoldDB" id="A0A2G5D8X8"/>
<keyword evidence="2" id="KW-0472">Membrane</keyword>
<evidence type="ECO:0000256" key="1">
    <source>
        <dbReference type="SAM" id="MobiDB-lite"/>
    </source>
</evidence>
<reference evidence="3 4" key="1">
    <citation type="submission" date="2017-09" db="EMBL/GenBank/DDBJ databases">
        <title>WGS assembly of Aquilegia coerulea Goldsmith.</title>
        <authorList>
            <person name="Hodges S."/>
            <person name="Kramer E."/>
            <person name="Nordborg M."/>
            <person name="Tomkins J."/>
            <person name="Borevitz J."/>
            <person name="Derieg N."/>
            <person name="Yan J."/>
            <person name="Mihaltcheva S."/>
            <person name="Hayes R.D."/>
            <person name="Rokhsar D."/>
        </authorList>
    </citation>
    <scope>NUCLEOTIDE SEQUENCE [LARGE SCALE GENOMIC DNA]</scope>
    <source>
        <strain evidence="4">cv. Goldsmith</strain>
    </source>
</reference>
<sequence>MTDMNQKAPTVQILPPQPQQLNNTDSTLMTTHRQSNMRYYLGFISAFYDSILDFCSILPLSYIINNVTMILESTLHTNIP</sequence>
<evidence type="ECO:0000256" key="2">
    <source>
        <dbReference type="SAM" id="Phobius"/>
    </source>
</evidence>
<dbReference type="EMBL" id="KZ305043">
    <property type="protein sequence ID" value="PIA39964.1"/>
    <property type="molecule type" value="Genomic_DNA"/>
</dbReference>
<gene>
    <name evidence="3" type="ORF">AQUCO_02600426v1</name>
</gene>
<dbReference type="InParanoid" id="A0A2G5D8X8"/>
<proteinExistence type="predicted"/>
<keyword evidence="2" id="KW-0812">Transmembrane</keyword>
<keyword evidence="4" id="KW-1185">Reference proteome</keyword>
<evidence type="ECO:0000313" key="3">
    <source>
        <dbReference type="EMBL" id="PIA39964.1"/>
    </source>
</evidence>
<dbReference type="Proteomes" id="UP000230069">
    <property type="component" value="Unassembled WGS sequence"/>
</dbReference>
<feature type="transmembrane region" description="Helical" evidence="2">
    <location>
        <begin position="39"/>
        <end position="64"/>
    </location>
</feature>
<organism evidence="3 4">
    <name type="scientific">Aquilegia coerulea</name>
    <name type="common">Rocky mountain columbine</name>
    <dbReference type="NCBI Taxonomy" id="218851"/>
    <lineage>
        <taxon>Eukaryota</taxon>
        <taxon>Viridiplantae</taxon>
        <taxon>Streptophyta</taxon>
        <taxon>Embryophyta</taxon>
        <taxon>Tracheophyta</taxon>
        <taxon>Spermatophyta</taxon>
        <taxon>Magnoliopsida</taxon>
        <taxon>Ranunculales</taxon>
        <taxon>Ranunculaceae</taxon>
        <taxon>Thalictroideae</taxon>
        <taxon>Aquilegia</taxon>
    </lineage>
</organism>
<protein>
    <submittedName>
        <fullName evidence="3">Uncharacterized protein</fullName>
    </submittedName>
</protein>